<dbReference type="InterPro" id="IPR036259">
    <property type="entry name" value="MFS_trans_sf"/>
</dbReference>
<dbReference type="OrthoDB" id="410267at2759"/>
<dbReference type="PANTHER" id="PTHR11360">
    <property type="entry name" value="MONOCARBOXYLATE TRANSPORTER"/>
    <property type="match status" value="1"/>
</dbReference>
<feature type="transmembrane region" description="Helical" evidence="2">
    <location>
        <begin position="169"/>
        <end position="191"/>
    </location>
</feature>
<feature type="transmembrane region" description="Helical" evidence="2">
    <location>
        <begin position="230"/>
        <end position="251"/>
    </location>
</feature>
<dbReference type="GeneID" id="110976173"/>
<dbReference type="PANTHER" id="PTHR11360:SF284">
    <property type="entry name" value="EG:103B4.3 PROTEIN-RELATED"/>
    <property type="match status" value="1"/>
</dbReference>
<keyword evidence="2" id="KW-0812">Transmembrane</keyword>
<keyword evidence="3" id="KW-1185">Reference proteome</keyword>
<dbReference type="InterPro" id="IPR050327">
    <property type="entry name" value="Proton-linked_MCT"/>
</dbReference>
<feature type="transmembrane region" description="Helical" evidence="2">
    <location>
        <begin position="324"/>
        <end position="345"/>
    </location>
</feature>
<dbReference type="KEGG" id="aplc:110976173"/>
<gene>
    <name evidence="4" type="primary">LOC110976173</name>
</gene>
<keyword evidence="2" id="KW-1133">Transmembrane helix</keyword>
<dbReference type="AlphaFoldDB" id="A0A8B7XXE2"/>
<evidence type="ECO:0000256" key="1">
    <source>
        <dbReference type="SAM" id="MobiDB-lite"/>
    </source>
</evidence>
<keyword evidence="2" id="KW-0472">Membrane</keyword>
<name>A0A8B7XXE2_ACAPL</name>
<proteinExistence type="predicted"/>
<dbReference type="Pfam" id="PF07690">
    <property type="entry name" value="MFS_1"/>
    <property type="match status" value="1"/>
</dbReference>
<sequence>MCFSSAVTIISDSFHKHFSVVFGIACSGGSVGVVTLPVVSGFLIDHYGWRGALLLISAIQVNILVCAKFMKPTPCGQTSANLVDSGGKGYGSLENQLSRETDSVKDETEVDSESKDSLSWHQSRSSCGVNAQYEDNNLAKDMKWMEKLVQFLDRTGVSLIWTNRVFASFLLLPIPTSVGDAVSLLFLVARAESVGIPGLQAEVLLSLVGVANIVGCCASGPLVNANVAELAFIYCLFEAVVSISAMGVAVLESYAFFVAYAALYGFSSGVYIPLGGITVRRIVGQERFPGGFGIALVLVASGNMLAGSVSGHLYDTTKSYSSCFYVLGAAAGLCAVLSLGLHLLWTRLIPDDRWPSIVRLPLQR</sequence>
<dbReference type="Gene3D" id="1.20.1250.20">
    <property type="entry name" value="MFS general substrate transporter like domains"/>
    <property type="match status" value="2"/>
</dbReference>
<feature type="transmembrane region" description="Helical" evidence="2">
    <location>
        <begin position="203"/>
        <end position="223"/>
    </location>
</feature>
<dbReference type="SUPFAM" id="SSF103473">
    <property type="entry name" value="MFS general substrate transporter"/>
    <property type="match status" value="1"/>
</dbReference>
<feature type="transmembrane region" description="Helical" evidence="2">
    <location>
        <begin position="257"/>
        <end position="279"/>
    </location>
</feature>
<feature type="transmembrane region" description="Helical" evidence="2">
    <location>
        <begin position="20"/>
        <end position="43"/>
    </location>
</feature>
<evidence type="ECO:0000313" key="4">
    <source>
        <dbReference type="RefSeq" id="XP_022084927.1"/>
    </source>
</evidence>
<dbReference type="Proteomes" id="UP000694845">
    <property type="component" value="Unplaced"/>
</dbReference>
<dbReference type="InterPro" id="IPR011701">
    <property type="entry name" value="MFS"/>
</dbReference>
<feature type="compositionally biased region" description="Basic and acidic residues" evidence="1">
    <location>
        <begin position="98"/>
        <end position="118"/>
    </location>
</feature>
<evidence type="ECO:0000313" key="3">
    <source>
        <dbReference type="Proteomes" id="UP000694845"/>
    </source>
</evidence>
<feature type="transmembrane region" description="Helical" evidence="2">
    <location>
        <begin position="291"/>
        <end position="312"/>
    </location>
</feature>
<organism evidence="3 4">
    <name type="scientific">Acanthaster planci</name>
    <name type="common">Crown-of-thorns starfish</name>
    <dbReference type="NCBI Taxonomy" id="133434"/>
    <lineage>
        <taxon>Eukaryota</taxon>
        <taxon>Metazoa</taxon>
        <taxon>Echinodermata</taxon>
        <taxon>Eleutherozoa</taxon>
        <taxon>Asterozoa</taxon>
        <taxon>Asteroidea</taxon>
        <taxon>Valvatacea</taxon>
        <taxon>Valvatida</taxon>
        <taxon>Acanthasteridae</taxon>
        <taxon>Acanthaster</taxon>
    </lineage>
</organism>
<feature type="region of interest" description="Disordered" evidence="1">
    <location>
        <begin position="98"/>
        <end position="123"/>
    </location>
</feature>
<feature type="transmembrane region" description="Helical" evidence="2">
    <location>
        <begin position="49"/>
        <end position="67"/>
    </location>
</feature>
<evidence type="ECO:0000256" key="2">
    <source>
        <dbReference type="SAM" id="Phobius"/>
    </source>
</evidence>
<dbReference type="RefSeq" id="XP_022084927.1">
    <property type="nucleotide sequence ID" value="XM_022229235.1"/>
</dbReference>
<dbReference type="GO" id="GO:0008028">
    <property type="term" value="F:monocarboxylic acid transmembrane transporter activity"/>
    <property type="evidence" value="ECO:0007669"/>
    <property type="project" value="TreeGrafter"/>
</dbReference>
<protein>
    <submittedName>
        <fullName evidence="4">Monocarboxylate transporter 12-like</fullName>
    </submittedName>
</protein>
<reference evidence="4" key="1">
    <citation type="submission" date="2025-08" db="UniProtKB">
        <authorList>
            <consortium name="RefSeq"/>
        </authorList>
    </citation>
    <scope>IDENTIFICATION</scope>
</reference>
<accession>A0A8B7XXE2</accession>